<sequence>MSRTDIQPPDVIPPDWSDQIMQRLFYDPPTNSTTGAPIAGVDRSVRAYFHTVSSGLADFDVIVLPAQTIAGQNVLPDALEATMGAQLRSEGFVGAAIVMLGGPGGGSTAQLSNFAWSRFCMSDNLGNWVGELLHQTNLCDLPDLFDFAGDYPSGDNMGPFDQEAGYEATHISAWTKRAVGWLDPSTVAMHPGGVATYTLQSASLIQPPPSGRVAAIQIGAAVPYLMVEARLRADQFDINIPNEGAIVYRVQTSDPLGNAQNNAAPLALLTKTALPAGQSFTTDGVTINVGGAVLGGAFSVQVETIASGQLLSYGDAGTAGNVSDPVVVGFGGWLAFQFLFAGKDVSGNNRIYAVNQSGQLLSYGDAGTLGNVSDPAIVGFGGWQAFQFLFAGKDVRGNNRIYAVNQSGQLLSYGDAGTPGNVSDPVIVGLGGWQGFKFLFAGANVSGENRIYAVNQAGQLLSYGDAGTPGNVSDPMIVGLGGWQDFQFLFAGKDVSGNNRIYAVNQSGQLLSYGDAGTPGNVSAPVIVGFGGWQAFKFLFAGANLSGGNRIYAVVS</sequence>
<evidence type="ECO:0000313" key="2">
    <source>
        <dbReference type="EMBL" id="XCB33037.1"/>
    </source>
</evidence>
<dbReference type="EMBL" id="CP132942">
    <property type="protein sequence ID" value="XCB33037.1"/>
    <property type="molecule type" value="Genomic_DNA"/>
</dbReference>
<dbReference type="SUPFAM" id="SSF50985">
    <property type="entry name" value="RCC1/BLIP-II"/>
    <property type="match status" value="1"/>
</dbReference>
<dbReference type="InterPro" id="IPR009091">
    <property type="entry name" value="RCC1/BLIP-II"/>
</dbReference>
<name>A0AAU7ZQ45_9BACT</name>
<gene>
    <name evidence="2" type="ORF">RBB77_21870</name>
</gene>
<dbReference type="AlphaFoldDB" id="A0AAU7ZQ45"/>
<dbReference type="KEGG" id="tpsc:RBB77_21870"/>
<evidence type="ECO:0000259" key="1">
    <source>
        <dbReference type="Pfam" id="PF14517"/>
    </source>
</evidence>
<reference evidence="2" key="2">
    <citation type="journal article" date="2024" name="Environ. Microbiol.">
        <title>Genome analysis and description of Tunturibacter gen. nov. expands the diversity of Terriglobia in tundra soils.</title>
        <authorList>
            <person name="Messyasz A."/>
            <person name="Mannisto M.K."/>
            <person name="Kerkhof L.J."/>
            <person name="Haggblom M.M."/>
        </authorList>
    </citation>
    <scope>NUCLEOTIDE SEQUENCE</scope>
    <source>
        <strain evidence="2">X5P6</strain>
    </source>
</reference>
<dbReference type="Pfam" id="PF14517">
    <property type="entry name" value="Tachylectin"/>
    <property type="match status" value="1"/>
</dbReference>
<accession>A0AAU7ZQ45</accession>
<protein>
    <recommendedName>
        <fullName evidence="1">Tachylectin 2 domain-containing protein</fullName>
    </recommendedName>
</protein>
<dbReference type="Gene3D" id="2.20.25.510">
    <property type="match status" value="1"/>
</dbReference>
<dbReference type="InterPro" id="IPR023294">
    <property type="entry name" value="Tachylectin2"/>
</dbReference>
<feature type="domain" description="Tachylectin 2" evidence="1">
    <location>
        <begin position="403"/>
        <end position="544"/>
    </location>
</feature>
<dbReference type="Gene3D" id="2.20.25.650">
    <property type="entry name" value="Tachylectin-2-like"/>
    <property type="match status" value="3"/>
</dbReference>
<dbReference type="RefSeq" id="WP_353063879.1">
    <property type="nucleotide sequence ID" value="NZ_CP132942.1"/>
</dbReference>
<reference evidence="2" key="1">
    <citation type="submission" date="2023-08" db="EMBL/GenBank/DDBJ databases">
        <authorList>
            <person name="Messyasz A."/>
            <person name="Mannisto M.K."/>
            <person name="Kerkhof L.J."/>
            <person name="Haggblom M."/>
        </authorList>
    </citation>
    <scope>NUCLEOTIDE SEQUENCE</scope>
    <source>
        <strain evidence="2">X5P6</strain>
    </source>
</reference>
<organism evidence="2">
    <name type="scientific">Tunturiibacter psychrotolerans</name>
    <dbReference type="NCBI Taxonomy" id="3069686"/>
    <lineage>
        <taxon>Bacteria</taxon>
        <taxon>Pseudomonadati</taxon>
        <taxon>Acidobacteriota</taxon>
        <taxon>Terriglobia</taxon>
        <taxon>Terriglobales</taxon>
        <taxon>Acidobacteriaceae</taxon>
        <taxon>Tunturiibacter</taxon>
    </lineage>
</organism>
<proteinExistence type="predicted"/>